<evidence type="ECO:0008006" key="2">
    <source>
        <dbReference type="Google" id="ProtNLM"/>
    </source>
</evidence>
<dbReference type="Gene3D" id="3.40.50.300">
    <property type="entry name" value="P-loop containing nucleotide triphosphate hydrolases"/>
    <property type="match status" value="1"/>
</dbReference>
<evidence type="ECO:0000313" key="1">
    <source>
        <dbReference type="EMBL" id="SFV77896.1"/>
    </source>
</evidence>
<reference evidence="1" key="1">
    <citation type="submission" date="2016-10" db="EMBL/GenBank/DDBJ databases">
        <authorList>
            <person name="de Groot N.N."/>
        </authorList>
    </citation>
    <scope>NUCLEOTIDE SEQUENCE</scope>
</reference>
<dbReference type="InterPro" id="IPR052732">
    <property type="entry name" value="Cell-binding_unc_protein"/>
</dbReference>
<dbReference type="InterPro" id="IPR027417">
    <property type="entry name" value="P-loop_NTPase"/>
</dbReference>
<dbReference type="Pfam" id="PF13671">
    <property type="entry name" value="AAA_33"/>
    <property type="match status" value="1"/>
</dbReference>
<dbReference type="PANTHER" id="PTHR43883:SF1">
    <property type="entry name" value="GLUCONOKINASE"/>
    <property type="match status" value="1"/>
</dbReference>
<dbReference type="PANTHER" id="PTHR43883">
    <property type="entry name" value="SLR0207 PROTEIN"/>
    <property type="match status" value="1"/>
</dbReference>
<dbReference type="EMBL" id="FPHQ01000242">
    <property type="protein sequence ID" value="SFV77896.1"/>
    <property type="molecule type" value="Genomic_DNA"/>
</dbReference>
<protein>
    <recommendedName>
        <fullName evidence="2">Aminoglycoside phosphotransferase domain-containing protein</fullName>
    </recommendedName>
</protein>
<organism evidence="1">
    <name type="scientific">hydrothermal vent metagenome</name>
    <dbReference type="NCBI Taxonomy" id="652676"/>
    <lineage>
        <taxon>unclassified sequences</taxon>
        <taxon>metagenomes</taxon>
        <taxon>ecological metagenomes</taxon>
    </lineage>
</organism>
<name>A0A1W1DBV0_9ZZZZ</name>
<dbReference type="InterPro" id="IPR011009">
    <property type="entry name" value="Kinase-like_dom_sf"/>
</dbReference>
<dbReference type="AlphaFoldDB" id="A0A1W1DBV0"/>
<gene>
    <name evidence="1" type="ORF">MNB_SUP05-10-1085</name>
</gene>
<sequence length="533" mass="61405">MDKVNVERQLLDPNAYPDKVDKVEHVETHISHIFLAGTYAYKIKKPLNLGFLDFSTLQKRKFFCEEEVRLNSRLSSDIYIDVVPIIFSNGRTLILDNQIDKQLDIIEYAVRMHRFDRKMELDTLLDQKDNNLWRDEWIDELASCVAEFHRNSAVASVESGYGGADIILSFALENFIQIKQQLKDQDIVEDSEQLQLWTQSQWQNLLDEIELRLKGGFIRECHGDMHLANMVHWKGKVQIFDGIEFNVNLRWIDVMSEIAFLIMDLESRGKSGLAWRFLNGYLYLSGDYKGLKLLNFYRTYRAAVRAKVAALRYSQLSDVKHKSLALAEVDNYLELASCYTKPIQVSVIMLHGLSGSGKSSLAVRLSELLMAVRISSDVERKRLFGLFHGISKPPLQGQMYTEEANKATYERLLDLTRTIIKDGYSVVIDATFLKAQDRSKFYQAFDKKNLPLIVIDLQVDENELRRRVHKRTEEKGNVSDADTNVLEKQLHSPEPITKSEQAKVLRIDANTFPDPKEVASKVHTMINTIDKAY</sequence>
<accession>A0A1W1DBV0</accession>
<dbReference type="SUPFAM" id="SSF56112">
    <property type="entry name" value="Protein kinase-like (PK-like)"/>
    <property type="match status" value="1"/>
</dbReference>
<proteinExistence type="predicted"/>
<dbReference type="SUPFAM" id="SSF52540">
    <property type="entry name" value="P-loop containing nucleoside triphosphate hydrolases"/>
    <property type="match status" value="1"/>
</dbReference>